<dbReference type="EMBL" id="HG916854">
    <property type="protein sequence ID" value="CDM60747.1"/>
    <property type="molecule type" value="Genomic_DNA"/>
</dbReference>
<dbReference type="PANTHER" id="PTHR30055">
    <property type="entry name" value="HTH-TYPE TRANSCRIPTIONAL REGULATOR RUTR"/>
    <property type="match status" value="1"/>
</dbReference>
<protein>
    <recommendedName>
        <fullName evidence="5">HTH tetR-type domain-containing protein</fullName>
    </recommendedName>
</protein>
<proteinExistence type="predicted"/>
<keyword evidence="7" id="KW-1185">Reference proteome</keyword>
<gene>
    <name evidence="6" type="ORF">LPU83_pLPU83c_0185</name>
</gene>
<dbReference type="InterPro" id="IPR009057">
    <property type="entry name" value="Homeodomain-like_sf"/>
</dbReference>
<keyword evidence="2 4" id="KW-0238">DNA-binding</keyword>
<geneLocation type="plasmid" evidence="6 7">
    <name>pLPU83c</name>
</geneLocation>
<dbReference type="HOGENOM" id="CLU_069356_15_9_5"/>
<dbReference type="KEGG" id="rhl:LPU83_pLPU83c_0185"/>
<dbReference type="Pfam" id="PF00440">
    <property type="entry name" value="TetR_N"/>
    <property type="match status" value="1"/>
</dbReference>
<dbReference type="PANTHER" id="PTHR30055:SF234">
    <property type="entry name" value="HTH-TYPE TRANSCRIPTIONAL REGULATOR BETI"/>
    <property type="match status" value="1"/>
</dbReference>
<dbReference type="PRINTS" id="PR00455">
    <property type="entry name" value="HTHTETR"/>
</dbReference>
<evidence type="ECO:0000256" key="4">
    <source>
        <dbReference type="PROSITE-ProRule" id="PRU00335"/>
    </source>
</evidence>
<feature type="DNA-binding region" description="H-T-H motif" evidence="4">
    <location>
        <begin position="38"/>
        <end position="57"/>
    </location>
</feature>
<dbReference type="SUPFAM" id="SSF46689">
    <property type="entry name" value="Homeodomain-like"/>
    <property type="match status" value="1"/>
</dbReference>
<keyword evidence="1" id="KW-0805">Transcription regulation</keyword>
<feature type="domain" description="HTH tetR-type" evidence="5">
    <location>
        <begin position="15"/>
        <end position="75"/>
    </location>
</feature>
<dbReference type="GO" id="GO:0003700">
    <property type="term" value="F:DNA-binding transcription factor activity"/>
    <property type="evidence" value="ECO:0007669"/>
    <property type="project" value="TreeGrafter"/>
</dbReference>
<evidence type="ECO:0000313" key="6">
    <source>
        <dbReference type="EMBL" id="CDM60747.1"/>
    </source>
</evidence>
<name>W6RHR8_9HYPH</name>
<dbReference type="InterPro" id="IPR050109">
    <property type="entry name" value="HTH-type_TetR-like_transc_reg"/>
</dbReference>
<evidence type="ECO:0000256" key="2">
    <source>
        <dbReference type="ARBA" id="ARBA00023125"/>
    </source>
</evidence>
<dbReference type="GO" id="GO:0000976">
    <property type="term" value="F:transcription cis-regulatory region binding"/>
    <property type="evidence" value="ECO:0007669"/>
    <property type="project" value="TreeGrafter"/>
</dbReference>
<keyword evidence="3" id="KW-0804">Transcription</keyword>
<organism evidence="6 7">
    <name type="scientific">Rhizobium favelukesii</name>
    <dbReference type="NCBI Taxonomy" id="348824"/>
    <lineage>
        <taxon>Bacteria</taxon>
        <taxon>Pseudomonadati</taxon>
        <taxon>Pseudomonadota</taxon>
        <taxon>Alphaproteobacteria</taxon>
        <taxon>Hyphomicrobiales</taxon>
        <taxon>Rhizobiaceae</taxon>
        <taxon>Rhizobium/Agrobacterium group</taxon>
        <taxon>Rhizobium</taxon>
    </lineage>
</organism>
<evidence type="ECO:0000259" key="5">
    <source>
        <dbReference type="PROSITE" id="PS50977"/>
    </source>
</evidence>
<dbReference type="Proteomes" id="UP000019443">
    <property type="component" value="Plasmid pLPU83c"/>
</dbReference>
<evidence type="ECO:0000256" key="3">
    <source>
        <dbReference type="ARBA" id="ARBA00023163"/>
    </source>
</evidence>
<dbReference type="Gene3D" id="1.10.357.10">
    <property type="entry name" value="Tetracycline Repressor, domain 2"/>
    <property type="match status" value="1"/>
</dbReference>
<accession>W6RHR8</accession>
<sequence>MRESTMTGLRAKQKADRNRRILEAATSLFRDVGYDCARIEDIAERAEVSVGTFYNYYENKGDILVATVSMEVEEVLASGKGIVENPPATTLEALQVLIDQYFDHSLVYLSKEMWRTAMAISIQQPESPFSRRYTELDGRLCEQVSMLVQKLQLRGAVMPGIDAVAVGQMAFNNLNMMFLEFVKDEAMTLETLKERVARQNRPLAVLISPKIQ</sequence>
<evidence type="ECO:0000313" key="7">
    <source>
        <dbReference type="Proteomes" id="UP000019443"/>
    </source>
</evidence>
<keyword evidence="6" id="KW-0614">Plasmid</keyword>
<dbReference type="InterPro" id="IPR001647">
    <property type="entry name" value="HTH_TetR"/>
</dbReference>
<dbReference type="PROSITE" id="PS50977">
    <property type="entry name" value="HTH_TETR_2"/>
    <property type="match status" value="1"/>
</dbReference>
<evidence type="ECO:0000256" key="1">
    <source>
        <dbReference type="ARBA" id="ARBA00023015"/>
    </source>
</evidence>
<dbReference type="PATRIC" id="fig|348824.6.peg.4886"/>
<dbReference type="AlphaFoldDB" id="W6RHR8"/>
<reference evidence="6" key="1">
    <citation type="submission" date="2013-11" db="EMBL/GenBank/DDBJ databases">
        <title>Draft genome sequence of the broad-host-range Rhizobium sp. LPU83 strain, a member of the low-genetic diversity Oregon-like Rhizobium sp. group.</title>
        <authorList>
            <person name="Wibberg D."/>
            <person name="Puehler A."/>
            <person name="Schlueter A."/>
        </authorList>
    </citation>
    <scope>NUCLEOTIDE SEQUENCE [LARGE SCALE GENOMIC DNA]</scope>
    <source>
        <strain evidence="6">LPU83</strain>
        <plasmid evidence="6">pLPU83c</plasmid>
    </source>
</reference>